<evidence type="ECO:0000256" key="2">
    <source>
        <dbReference type="SAM" id="MobiDB-lite"/>
    </source>
</evidence>
<evidence type="ECO:0000313" key="6">
    <source>
        <dbReference type="EMBL" id="CAF4050303.1"/>
    </source>
</evidence>
<sequence>MNSFFNTETINSSNHQAQDIGCHLISSTEAVQAQQTTTTTSTVKKKQPRNRRLQRYCRKLRKQGLDETTIQMYKRASQLEQTKQHPDQIEDVEMEEIIHRNDATTSPGPYNPQRKIMKRKRDESTKQNDTSIAESLSQLSMKENRRKKKKRSSSSLQKQEQQHQCQQPQKDEENVQENNDTTAPVNINQHKTSLHYYLKTTNKKFKAMLKSAFVDSKDILKWCKSKENLQYVREHTRLLDRVYYLKLEEDLWENYINYGETYHCWTLRLSKTIIKDNQLQSDYKESKKSIEKYRERIKQQKKEAEEQVEKHALLLKDYQHENFHVDEQHLWATILALVRKGQHKLSQNYEHRKKSFKNSAKDYSFITTCYNCQPTQDEIISMQVIWQATINECNSQQNVDILKQHLYMKRIPKSLDYLDQSFSKVEHTLARPIYNNNIRTTLSTRYKKIIAQSKCDLMTLHISMSEAAVRGYYQFSEDEKNKLVNRMKQDPLRQESIESFIQAIEQRQKHIREHMQYLTKRRLHFFCHRSDDRRQKWNRRSYHLDLNYDILPSSPIIEVYTKLTAEHVALLSRGPKYVPPCQSRFYKKEKKEKIIDNEYKNIIHTITEFFRQHRYCISEKRINEFSIDLKNLLQRLYTKKLSRKLSVRAKREHKLMMNIRRYLRKYQQVILRRTDKSKVFHLGDANDYQRKVLEYMQETEAYEEITSGISPLAENLEQVTSLLNRLYHAEKPLITKKQYEAMYPKENETELAHLYFIPKPHKIGTPLRPIVAGIHAPATLISKYLDDSLRPIFNRVARKTIYINSLDVVKQLENYERDGNLSPTTKFITADVKNLYTMIPKGGALDALYRFCVKHGKDGKFGNLSINTIIRLACLVLDTNCFVFDNKYYKQIRGGAMGSPFTMTLANIYMYQWEQSLIQHQQIRNELYGRYIDDIFMTSNESIENIKTLLDQANEKDPNIRINYTIHESVEFLDVLIENVEGKLTTSVFRKPAAEPYILPYTSDHPRHIHSNTISTALLRGIRICSDVHTFDQERLKIEIALLLNGYSPKFIQRHFKKLFKNYNASKIYQDLDEQRYKELHLQLLNQSLTDHQQQLPANQQSMAEQQKNTYKKDKQNKEKELVIHYRYESGPLNNFSREFKQLWKKHFYYENSKVPDVRLILGPRINKTLEDLLVHKKPPYNLLRNNG</sequence>
<feature type="domain" description="Reverse transcriptase" evidence="3">
    <location>
        <begin position="738"/>
        <end position="988"/>
    </location>
</feature>
<dbReference type="PANTHER" id="PTHR21301">
    <property type="entry name" value="REVERSE TRANSCRIPTASE"/>
    <property type="match status" value="1"/>
</dbReference>
<name>A0A814FJ26_9BILA</name>
<keyword evidence="1" id="KW-0175">Coiled coil</keyword>
<reference evidence="4" key="1">
    <citation type="submission" date="2021-02" db="EMBL/GenBank/DDBJ databases">
        <authorList>
            <person name="Nowell W R."/>
        </authorList>
    </citation>
    <scope>NUCLEOTIDE SEQUENCE</scope>
</reference>
<feature type="region of interest" description="Disordered" evidence="2">
    <location>
        <begin position="32"/>
        <end position="51"/>
    </location>
</feature>
<feature type="coiled-coil region" evidence="1">
    <location>
        <begin position="276"/>
        <end position="321"/>
    </location>
</feature>
<feature type="compositionally biased region" description="Low complexity" evidence="2">
    <location>
        <begin position="153"/>
        <end position="168"/>
    </location>
</feature>
<evidence type="ECO:0000313" key="7">
    <source>
        <dbReference type="Proteomes" id="UP000663882"/>
    </source>
</evidence>
<feature type="compositionally biased region" description="Polar residues" evidence="2">
    <location>
        <begin position="1093"/>
        <end position="1109"/>
    </location>
</feature>
<feature type="compositionally biased region" description="Polar residues" evidence="2">
    <location>
        <begin position="127"/>
        <end position="141"/>
    </location>
</feature>
<feature type="region of interest" description="Disordered" evidence="2">
    <location>
        <begin position="99"/>
        <end position="188"/>
    </location>
</feature>
<dbReference type="PROSITE" id="PS50878">
    <property type="entry name" value="RT_POL"/>
    <property type="match status" value="1"/>
</dbReference>
<dbReference type="PANTHER" id="PTHR21301:SF10">
    <property type="entry name" value="REVERSE TRANSCRIPTASE DOMAIN-CONTAINING PROTEIN"/>
    <property type="match status" value="1"/>
</dbReference>
<evidence type="ECO:0000256" key="1">
    <source>
        <dbReference type="SAM" id="Coils"/>
    </source>
</evidence>
<evidence type="ECO:0000313" key="5">
    <source>
        <dbReference type="EMBL" id="CAF3954870.1"/>
    </source>
</evidence>
<dbReference type="OrthoDB" id="10043393at2759"/>
<gene>
    <name evidence="5" type="ORF">FNK824_LOCUS23440</name>
    <name evidence="6" type="ORF">OTI717_LOCUS31601</name>
    <name evidence="4" type="ORF">RFH988_LOCUS13381</name>
</gene>
<feature type="compositionally biased region" description="Polar residues" evidence="2">
    <location>
        <begin position="176"/>
        <end position="188"/>
    </location>
</feature>
<dbReference type="InterPro" id="IPR000477">
    <property type="entry name" value="RT_dom"/>
</dbReference>
<evidence type="ECO:0000259" key="3">
    <source>
        <dbReference type="PROSITE" id="PS50878"/>
    </source>
</evidence>
<organism evidence="4 7">
    <name type="scientific">Rotaria sordida</name>
    <dbReference type="NCBI Taxonomy" id="392033"/>
    <lineage>
        <taxon>Eukaryota</taxon>
        <taxon>Metazoa</taxon>
        <taxon>Spiralia</taxon>
        <taxon>Gnathifera</taxon>
        <taxon>Rotifera</taxon>
        <taxon>Eurotatoria</taxon>
        <taxon>Bdelloidea</taxon>
        <taxon>Philodinida</taxon>
        <taxon>Philodinidae</taxon>
        <taxon>Rotaria</taxon>
    </lineage>
</organism>
<evidence type="ECO:0000313" key="4">
    <source>
        <dbReference type="EMBL" id="CAF0985688.1"/>
    </source>
</evidence>
<dbReference type="Proteomes" id="UP000663823">
    <property type="component" value="Unassembled WGS sequence"/>
</dbReference>
<dbReference type="InterPro" id="IPR058912">
    <property type="entry name" value="HTH_animal"/>
</dbReference>
<comment type="caution">
    <text evidence="4">The sequence shown here is derived from an EMBL/GenBank/DDBJ whole genome shotgun (WGS) entry which is preliminary data.</text>
</comment>
<protein>
    <recommendedName>
        <fullName evidence="3">Reverse transcriptase domain-containing protein</fullName>
    </recommendedName>
</protein>
<accession>A0A814FJ26</accession>
<feature type="region of interest" description="Disordered" evidence="2">
    <location>
        <begin position="1093"/>
        <end position="1116"/>
    </location>
</feature>
<dbReference type="EMBL" id="CAJOAX010009142">
    <property type="protein sequence ID" value="CAF4050303.1"/>
    <property type="molecule type" value="Genomic_DNA"/>
</dbReference>
<dbReference type="AlphaFoldDB" id="A0A814FJ26"/>
<feature type="compositionally biased region" description="Low complexity" evidence="2">
    <location>
        <begin position="32"/>
        <end position="42"/>
    </location>
</feature>
<dbReference type="EMBL" id="CAJNOO010000587">
    <property type="protein sequence ID" value="CAF0985688.1"/>
    <property type="molecule type" value="Genomic_DNA"/>
</dbReference>
<dbReference type="Proteomes" id="UP000663874">
    <property type="component" value="Unassembled WGS sequence"/>
</dbReference>
<dbReference type="Pfam" id="PF26215">
    <property type="entry name" value="HTH_animal"/>
    <property type="match status" value="1"/>
</dbReference>
<proteinExistence type="predicted"/>
<dbReference type="EMBL" id="CAJOBE010004962">
    <property type="protein sequence ID" value="CAF3954870.1"/>
    <property type="molecule type" value="Genomic_DNA"/>
</dbReference>
<dbReference type="Proteomes" id="UP000663882">
    <property type="component" value="Unassembled WGS sequence"/>
</dbReference>